<comment type="caution">
    <text evidence="3">The sequence shown here is derived from an EMBL/GenBank/DDBJ whole genome shotgun (WGS) entry which is preliminary data.</text>
</comment>
<accession>A0A929L2U6</accession>
<dbReference type="EMBL" id="JADFFL010000003">
    <property type="protein sequence ID" value="MBE9662206.1"/>
    <property type="molecule type" value="Genomic_DNA"/>
</dbReference>
<evidence type="ECO:0000256" key="1">
    <source>
        <dbReference type="SAM" id="MobiDB-lite"/>
    </source>
</evidence>
<feature type="compositionally biased region" description="Polar residues" evidence="1">
    <location>
        <begin position="89"/>
        <end position="98"/>
    </location>
</feature>
<dbReference type="Pfam" id="PF20125">
    <property type="entry name" value="DUF6515"/>
    <property type="match status" value="1"/>
</dbReference>
<name>A0A929L2U6_9SPHI</name>
<organism evidence="3 4">
    <name type="scientific">Mucilaginibacter myungsuensis</name>
    <dbReference type="NCBI Taxonomy" id="649104"/>
    <lineage>
        <taxon>Bacteria</taxon>
        <taxon>Pseudomonadati</taxon>
        <taxon>Bacteroidota</taxon>
        <taxon>Sphingobacteriia</taxon>
        <taxon>Sphingobacteriales</taxon>
        <taxon>Sphingobacteriaceae</taxon>
        <taxon>Mucilaginibacter</taxon>
    </lineage>
</organism>
<evidence type="ECO:0000256" key="2">
    <source>
        <dbReference type="SAM" id="SignalP"/>
    </source>
</evidence>
<feature type="compositionally biased region" description="Polar residues" evidence="1">
    <location>
        <begin position="108"/>
        <end position="121"/>
    </location>
</feature>
<dbReference type="RefSeq" id="WP_194111389.1">
    <property type="nucleotide sequence ID" value="NZ_JADFFL010000003.1"/>
</dbReference>
<dbReference type="InterPro" id="IPR045398">
    <property type="entry name" value="DUF6515"/>
</dbReference>
<reference evidence="3" key="1">
    <citation type="submission" date="2020-10" db="EMBL/GenBank/DDBJ databases">
        <title>Mucilaginibacter mali sp. nov., isolated from rhizosphere soil of apple orchard.</title>
        <authorList>
            <person name="Lee J.-S."/>
            <person name="Kim H.S."/>
            <person name="Kim J.-S."/>
        </authorList>
    </citation>
    <scope>NUCLEOTIDE SEQUENCE</scope>
    <source>
        <strain evidence="3">KCTC 22746</strain>
    </source>
</reference>
<feature type="chain" id="PRO_5037113985" evidence="2">
    <location>
        <begin position="28"/>
        <end position="379"/>
    </location>
</feature>
<protein>
    <submittedName>
        <fullName evidence="3">Uncharacterized protein</fullName>
    </submittedName>
</protein>
<dbReference type="AlphaFoldDB" id="A0A929L2U6"/>
<keyword evidence="4" id="KW-1185">Reference proteome</keyword>
<sequence length="379" mass="40673">MESKYKYVSKVALSALFGLLVTFSAEAQRGGGGRPSAGGGGGGGGSVSRGGGGGGFSGGRGGGMSMPSGGSVSRGGGGMSSRPSPSVGYTPQQRTQQAYGGRGGAVSSAPQSRVYSNNGQAYGNRGGGAIPGRVYGNYSSRTNGGAIPGRVYTNRGYITRGYGYSVPRNAYRNGYFYGSFYNGIYSPYNRFYGRSAFYNQFYYPRIGISIGVLPYGYYPFWWGDMQYYYSDGYYYRQQDNNYTVVEPPMGAIMDQLPAGAKSLMIDGEQYYELNGIYYQAVTKQDGTTGYQIAGKDGELTTAASVQSPGMYDDQDTNGSNQAPVVKIGDVFDSLPPNTTPIKIDGKRYYITPDGIYYQEENNAGRKAYRVVGTSEDQPR</sequence>
<feature type="region of interest" description="Disordered" evidence="1">
    <location>
        <begin position="28"/>
        <end position="122"/>
    </location>
</feature>
<dbReference type="Proteomes" id="UP000622475">
    <property type="component" value="Unassembled WGS sequence"/>
</dbReference>
<keyword evidence="2" id="KW-0732">Signal</keyword>
<feature type="signal peptide" evidence="2">
    <location>
        <begin position="1"/>
        <end position="27"/>
    </location>
</feature>
<proteinExistence type="predicted"/>
<evidence type="ECO:0000313" key="4">
    <source>
        <dbReference type="Proteomes" id="UP000622475"/>
    </source>
</evidence>
<gene>
    <name evidence="3" type="ORF">IRJ16_09955</name>
</gene>
<evidence type="ECO:0000313" key="3">
    <source>
        <dbReference type="EMBL" id="MBE9662206.1"/>
    </source>
</evidence>
<feature type="compositionally biased region" description="Gly residues" evidence="1">
    <location>
        <begin position="29"/>
        <end position="64"/>
    </location>
</feature>